<dbReference type="GO" id="GO:0003677">
    <property type="term" value="F:DNA binding"/>
    <property type="evidence" value="ECO:0007669"/>
    <property type="project" value="InterPro"/>
</dbReference>
<name>A0AA37THQ6_9HYPH</name>
<dbReference type="GO" id="GO:0006355">
    <property type="term" value="P:regulation of DNA-templated transcription"/>
    <property type="evidence" value="ECO:0007669"/>
    <property type="project" value="InterPro"/>
</dbReference>
<evidence type="ECO:0000313" key="2">
    <source>
        <dbReference type="EMBL" id="GLS71910.1"/>
    </source>
</evidence>
<dbReference type="SUPFAM" id="SSF46894">
    <property type="entry name" value="C-terminal effector domain of the bipartite response regulators"/>
    <property type="match status" value="1"/>
</dbReference>
<evidence type="ECO:0000313" key="3">
    <source>
        <dbReference type="Proteomes" id="UP001157440"/>
    </source>
</evidence>
<reference evidence="3" key="1">
    <citation type="journal article" date="2019" name="Int. J. Syst. Evol. Microbiol.">
        <title>The Global Catalogue of Microorganisms (GCM) 10K type strain sequencing project: providing services to taxonomists for standard genome sequencing and annotation.</title>
        <authorList>
            <consortium name="The Broad Institute Genomics Platform"/>
            <consortium name="The Broad Institute Genome Sequencing Center for Infectious Disease"/>
            <person name="Wu L."/>
            <person name="Ma J."/>
        </authorList>
    </citation>
    <scope>NUCLEOTIDE SEQUENCE [LARGE SCALE GENOMIC DNA]</scope>
    <source>
        <strain evidence="3">NBRC 103632</strain>
    </source>
</reference>
<dbReference type="EMBL" id="BSPL01000019">
    <property type="protein sequence ID" value="GLS71910.1"/>
    <property type="molecule type" value="Genomic_DNA"/>
</dbReference>
<dbReference type="InterPro" id="IPR016032">
    <property type="entry name" value="Sig_transdc_resp-reg_C-effctor"/>
</dbReference>
<dbReference type="AlphaFoldDB" id="A0AA37THQ6"/>
<dbReference type="InterPro" id="IPR000792">
    <property type="entry name" value="Tscrpt_reg_LuxR_C"/>
</dbReference>
<gene>
    <name evidence="2" type="ORF">GCM10007890_39230</name>
</gene>
<feature type="domain" description="HTH luxR-type" evidence="1">
    <location>
        <begin position="305"/>
        <end position="362"/>
    </location>
</feature>
<protein>
    <submittedName>
        <fullName evidence="2">Transcriptional regulator</fullName>
    </submittedName>
</protein>
<dbReference type="RefSeq" id="WP_238196037.1">
    <property type="nucleotide sequence ID" value="NZ_BPQZ01000008.1"/>
</dbReference>
<keyword evidence="3" id="KW-1185">Reference proteome</keyword>
<sequence length="367" mass="39448">MAGVSHDPWIRLQDDLEARFREDLEEAVIDAARWPDLIDRASRASGSEGALLLRSDRTALDALCTPSLADASRRYFDEGWHREDHRLRGIPLMRQRGIAVDQDFTSPEEFARLPFYQDLLASRGLRWFAGIGFEVKGQLWCLSLQRTIAQGPYEPHEQTRLAALSPLLRRAGLLTAMVEKARLAGMNQAFDVIERAALILDSTGRAVCWNAAFGALLGRDLKLAGGRLTAAEPEAARQLEALGRPAGRPPISAVVVAREDASPVVIHVVPLVGPSRGLFAGGCTLLLGSVPEAAPVPTSAILQAAYRLTPAEARLAQAVSGGASLAEAAARFAITAATARSQLKAIFAKTGATRQSDLVRLIAGLAR</sequence>
<accession>A0AA37THQ6</accession>
<dbReference type="Proteomes" id="UP001157440">
    <property type="component" value="Unassembled WGS sequence"/>
</dbReference>
<comment type="caution">
    <text evidence="2">The sequence shown here is derived from an EMBL/GenBank/DDBJ whole genome shotgun (WGS) entry which is preliminary data.</text>
</comment>
<proteinExistence type="predicted"/>
<dbReference type="Gene3D" id="1.10.10.10">
    <property type="entry name" value="Winged helix-like DNA-binding domain superfamily/Winged helix DNA-binding domain"/>
    <property type="match status" value="1"/>
</dbReference>
<dbReference type="SMART" id="SM00421">
    <property type="entry name" value="HTH_LUXR"/>
    <property type="match status" value="1"/>
</dbReference>
<organism evidence="2 3">
    <name type="scientific">Methylobacterium tardum</name>
    <dbReference type="NCBI Taxonomy" id="374432"/>
    <lineage>
        <taxon>Bacteria</taxon>
        <taxon>Pseudomonadati</taxon>
        <taxon>Pseudomonadota</taxon>
        <taxon>Alphaproteobacteria</taxon>
        <taxon>Hyphomicrobiales</taxon>
        <taxon>Methylobacteriaceae</taxon>
        <taxon>Methylobacterium</taxon>
    </lineage>
</organism>
<evidence type="ECO:0000259" key="1">
    <source>
        <dbReference type="SMART" id="SM00421"/>
    </source>
</evidence>
<dbReference type="InterPro" id="IPR036388">
    <property type="entry name" value="WH-like_DNA-bd_sf"/>
</dbReference>